<dbReference type="InterPro" id="IPR004143">
    <property type="entry name" value="BPL_LPL_catalytic"/>
</dbReference>
<dbReference type="UniPathway" id="UPA00538">
    <property type="reaction ID" value="UER00592"/>
</dbReference>
<feature type="domain" description="BPL/LPL catalytic" evidence="11">
    <location>
        <begin position="48"/>
        <end position="238"/>
    </location>
</feature>
<feature type="binding site" evidence="6 9">
    <location>
        <begin position="178"/>
        <end position="180"/>
    </location>
    <ligand>
        <name>substrate</name>
    </ligand>
</feature>
<dbReference type="PANTHER" id="PTHR10993">
    <property type="entry name" value="OCTANOYLTRANSFERASE"/>
    <property type="match status" value="1"/>
</dbReference>
<evidence type="ECO:0000256" key="6">
    <source>
        <dbReference type="HAMAP-Rule" id="MF_00013"/>
    </source>
</evidence>
<dbReference type="PANTHER" id="PTHR10993:SF12">
    <property type="entry name" value="OCTANOYLTRANSFERASE"/>
    <property type="match status" value="1"/>
</dbReference>
<dbReference type="NCBIfam" id="TIGR00214">
    <property type="entry name" value="lipB"/>
    <property type="match status" value="1"/>
</dbReference>
<accession>A0A1M6EKM7</accession>
<evidence type="ECO:0000256" key="5">
    <source>
        <dbReference type="ARBA" id="ARBA00024732"/>
    </source>
</evidence>
<dbReference type="Gene3D" id="3.30.930.10">
    <property type="entry name" value="Bira Bifunctional Protein, Domain 2"/>
    <property type="match status" value="1"/>
</dbReference>
<comment type="function">
    <text evidence="5 6 7">Catalyzes the transfer of endogenously produced octanoic acid from octanoyl-acyl-carrier-protein onto the lipoyl domains of lipoate-dependent enzymes. Lipoyl-ACP can also act as a substrate although octanoyl-ACP is likely to be the physiological substrate.</text>
</comment>
<evidence type="ECO:0000256" key="9">
    <source>
        <dbReference type="PIRSR" id="PIRSR016262-2"/>
    </source>
</evidence>
<feature type="binding site" evidence="6 9">
    <location>
        <begin position="165"/>
        <end position="167"/>
    </location>
    <ligand>
        <name>substrate</name>
    </ligand>
</feature>
<proteinExistence type="inferred from homology"/>
<evidence type="ECO:0000256" key="1">
    <source>
        <dbReference type="ARBA" id="ARBA00004821"/>
    </source>
</evidence>
<dbReference type="GO" id="GO:0009249">
    <property type="term" value="P:protein lipoylation"/>
    <property type="evidence" value="ECO:0007669"/>
    <property type="project" value="InterPro"/>
</dbReference>
<dbReference type="RefSeq" id="WP_073179492.1">
    <property type="nucleotide sequence ID" value="NZ_FQYI01000005.1"/>
</dbReference>
<evidence type="ECO:0000256" key="7">
    <source>
        <dbReference type="PIRNR" id="PIRNR016262"/>
    </source>
</evidence>
<feature type="site" description="Lowers pKa of active site Cys" evidence="6 10">
    <location>
        <position position="162"/>
    </location>
</feature>
<feature type="active site" description="Acyl-thioester intermediate" evidence="6 8">
    <location>
        <position position="196"/>
    </location>
</feature>
<name>A0A1M6EKM7_9FLAO</name>
<sequence>MKIQQNKRIRFEDLGLMNYDEAFAHQEKLMQHIIAQKIANRENPGNFQPTENHLLFVEHPHTYTLGKSGHEENMLANPEKLREINAVYTKTNRGGDITYHGFGQIVGYPILDLENFRTDIHLYMRNLEEVIIRSIAEFGLKGERSSGETGVWLDVGKPFARKICAMGVKASRWVTMHGFALNVNTDMRYFEYIVPCGIRDKQVTSLQRELERELSPEEVQRVKNLIVENFAEVFECVIDD</sequence>
<dbReference type="NCBIfam" id="NF010925">
    <property type="entry name" value="PRK14345.1"/>
    <property type="match status" value="1"/>
</dbReference>
<keyword evidence="3 6" id="KW-0808">Transferase</keyword>
<dbReference type="InterPro" id="IPR000544">
    <property type="entry name" value="Octanoyltransferase"/>
</dbReference>
<dbReference type="Proteomes" id="UP000184335">
    <property type="component" value="Unassembled WGS sequence"/>
</dbReference>
<evidence type="ECO:0000313" key="12">
    <source>
        <dbReference type="EMBL" id="SHI86062.1"/>
    </source>
</evidence>
<dbReference type="PROSITE" id="PS01313">
    <property type="entry name" value="LIPB"/>
    <property type="match status" value="1"/>
</dbReference>
<evidence type="ECO:0000256" key="10">
    <source>
        <dbReference type="PIRSR" id="PIRSR016262-3"/>
    </source>
</evidence>
<reference evidence="12 13" key="1">
    <citation type="submission" date="2016-11" db="EMBL/GenBank/DDBJ databases">
        <authorList>
            <person name="Jaros S."/>
            <person name="Januszkiewicz K."/>
            <person name="Wedrychowicz H."/>
        </authorList>
    </citation>
    <scope>NUCLEOTIDE SEQUENCE [LARGE SCALE GENOMIC DNA]</scope>
    <source>
        <strain evidence="12 13">DSM 25479</strain>
    </source>
</reference>
<keyword evidence="2 6" id="KW-0963">Cytoplasm</keyword>
<comment type="pathway">
    <text evidence="1 6 7">Protein modification; protein lipoylation via endogenous pathway; protein N(6)-(lipoyl)lysine from octanoyl-[acyl-carrier-protein]: step 1/2.</text>
</comment>
<comment type="subcellular location">
    <subcellularLocation>
        <location evidence="6">Cytoplasm</location>
    </subcellularLocation>
</comment>
<dbReference type="AlphaFoldDB" id="A0A1M6EKM7"/>
<keyword evidence="4 6" id="KW-0012">Acyltransferase</keyword>
<evidence type="ECO:0000256" key="4">
    <source>
        <dbReference type="ARBA" id="ARBA00023315"/>
    </source>
</evidence>
<dbReference type="EMBL" id="FQYI01000005">
    <property type="protein sequence ID" value="SHI86062.1"/>
    <property type="molecule type" value="Genomic_DNA"/>
</dbReference>
<comment type="similarity">
    <text evidence="6 7">Belongs to the LipB family.</text>
</comment>
<comment type="catalytic activity">
    <reaction evidence="6 7">
        <text>octanoyl-[ACP] + L-lysyl-[protein] = N(6)-octanoyl-L-lysyl-[protein] + holo-[ACP] + H(+)</text>
        <dbReference type="Rhea" id="RHEA:17665"/>
        <dbReference type="Rhea" id="RHEA-COMP:9636"/>
        <dbReference type="Rhea" id="RHEA-COMP:9685"/>
        <dbReference type="Rhea" id="RHEA-COMP:9752"/>
        <dbReference type="Rhea" id="RHEA-COMP:9928"/>
        <dbReference type="ChEBI" id="CHEBI:15378"/>
        <dbReference type="ChEBI" id="CHEBI:29969"/>
        <dbReference type="ChEBI" id="CHEBI:64479"/>
        <dbReference type="ChEBI" id="CHEBI:78463"/>
        <dbReference type="ChEBI" id="CHEBI:78809"/>
        <dbReference type="EC" id="2.3.1.181"/>
    </reaction>
</comment>
<dbReference type="PROSITE" id="PS51733">
    <property type="entry name" value="BPL_LPL_CATALYTIC"/>
    <property type="match status" value="1"/>
</dbReference>
<dbReference type="FunFam" id="3.30.930.10:FF:000035">
    <property type="entry name" value="Putative lipoyltransferase 2, mitochondrial"/>
    <property type="match status" value="1"/>
</dbReference>
<dbReference type="HAMAP" id="MF_00013">
    <property type="entry name" value="LipB"/>
    <property type="match status" value="1"/>
</dbReference>
<organism evidence="12 13">
    <name type="scientific">Cruoricaptor ignavus</name>
    <dbReference type="NCBI Taxonomy" id="1118202"/>
    <lineage>
        <taxon>Bacteria</taxon>
        <taxon>Pseudomonadati</taxon>
        <taxon>Bacteroidota</taxon>
        <taxon>Flavobacteriia</taxon>
        <taxon>Flavobacteriales</taxon>
        <taxon>Weeksellaceae</taxon>
        <taxon>Cruoricaptor</taxon>
    </lineage>
</organism>
<keyword evidence="13" id="KW-1185">Reference proteome</keyword>
<evidence type="ECO:0000313" key="13">
    <source>
        <dbReference type="Proteomes" id="UP000184335"/>
    </source>
</evidence>
<comment type="miscellaneous">
    <text evidence="6">In the reaction, the free carboxyl group of octanoic acid is attached via an amide linkage to the epsilon-amino group of a specific lysine residue of lipoyl domains of lipoate-dependent enzymes.</text>
</comment>
<gene>
    <name evidence="6" type="primary">lipB</name>
    <name evidence="12" type="ORF">SAMN05443429_105138</name>
</gene>
<feature type="binding site" evidence="6 9">
    <location>
        <begin position="93"/>
        <end position="100"/>
    </location>
    <ligand>
        <name>substrate</name>
    </ligand>
</feature>
<dbReference type="InterPro" id="IPR045864">
    <property type="entry name" value="aa-tRNA-synth_II/BPL/LPL"/>
</dbReference>
<dbReference type="SUPFAM" id="SSF55681">
    <property type="entry name" value="Class II aaRS and biotin synthetases"/>
    <property type="match status" value="1"/>
</dbReference>
<dbReference type="PIRSF" id="PIRSF016262">
    <property type="entry name" value="LPLase"/>
    <property type="match status" value="1"/>
</dbReference>
<dbReference type="InterPro" id="IPR020605">
    <property type="entry name" value="Octanoyltransferase_CS"/>
</dbReference>
<dbReference type="GO" id="GO:0033819">
    <property type="term" value="F:lipoyl(octanoyl) transferase activity"/>
    <property type="evidence" value="ECO:0007669"/>
    <property type="project" value="UniProtKB-EC"/>
</dbReference>
<protein>
    <recommendedName>
        <fullName evidence="6 7">Octanoyltransferase</fullName>
        <ecNumber evidence="6 7">2.3.1.181</ecNumber>
    </recommendedName>
    <alternativeName>
        <fullName evidence="6">Lipoate-protein ligase B</fullName>
    </alternativeName>
    <alternativeName>
        <fullName evidence="6">Lipoyl/octanoyl transferase</fullName>
    </alternativeName>
    <alternativeName>
        <fullName evidence="6">Octanoyl-[acyl-carrier-protein]-protein N-octanoyltransferase</fullName>
    </alternativeName>
</protein>
<dbReference type="Pfam" id="PF21948">
    <property type="entry name" value="LplA-B_cat"/>
    <property type="match status" value="1"/>
</dbReference>
<dbReference type="STRING" id="1118202.SAMN05443429_105138"/>
<dbReference type="CDD" id="cd16444">
    <property type="entry name" value="LipB"/>
    <property type="match status" value="1"/>
</dbReference>
<evidence type="ECO:0000256" key="8">
    <source>
        <dbReference type="PIRSR" id="PIRSR016262-1"/>
    </source>
</evidence>
<dbReference type="OrthoDB" id="9787061at2"/>
<dbReference type="GO" id="GO:0005737">
    <property type="term" value="C:cytoplasm"/>
    <property type="evidence" value="ECO:0007669"/>
    <property type="project" value="UniProtKB-SubCell"/>
</dbReference>
<evidence type="ECO:0000256" key="3">
    <source>
        <dbReference type="ARBA" id="ARBA00022679"/>
    </source>
</evidence>
<dbReference type="EC" id="2.3.1.181" evidence="6 7"/>
<evidence type="ECO:0000256" key="2">
    <source>
        <dbReference type="ARBA" id="ARBA00022490"/>
    </source>
</evidence>
<evidence type="ECO:0000259" key="11">
    <source>
        <dbReference type="PROSITE" id="PS51733"/>
    </source>
</evidence>